<dbReference type="EMBL" id="GBXM01034896">
    <property type="protein sequence ID" value="JAH73681.1"/>
    <property type="molecule type" value="Transcribed_RNA"/>
</dbReference>
<accession>A0A0E9V6P9</accession>
<name>A0A0E9V6P9_ANGAN</name>
<dbReference type="AlphaFoldDB" id="A0A0E9V6P9"/>
<protein>
    <submittedName>
        <fullName evidence="1">Uncharacterized protein</fullName>
    </submittedName>
</protein>
<reference evidence="1" key="1">
    <citation type="submission" date="2014-11" db="EMBL/GenBank/DDBJ databases">
        <authorList>
            <person name="Amaro Gonzalez C."/>
        </authorList>
    </citation>
    <scope>NUCLEOTIDE SEQUENCE</scope>
</reference>
<organism evidence="1">
    <name type="scientific">Anguilla anguilla</name>
    <name type="common">European freshwater eel</name>
    <name type="synonym">Muraena anguilla</name>
    <dbReference type="NCBI Taxonomy" id="7936"/>
    <lineage>
        <taxon>Eukaryota</taxon>
        <taxon>Metazoa</taxon>
        <taxon>Chordata</taxon>
        <taxon>Craniata</taxon>
        <taxon>Vertebrata</taxon>
        <taxon>Euteleostomi</taxon>
        <taxon>Actinopterygii</taxon>
        <taxon>Neopterygii</taxon>
        <taxon>Teleostei</taxon>
        <taxon>Anguilliformes</taxon>
        <taxon>Anguillidae</taxon>
        <taxon>Anguilla</taxon>
    </lineage>
</organism>
<evidence type="ECO:0000313" key="1">
    <source>
        <dbReference type="EMBL" id="JAH73681.1"/>
    </source>
</evidence>
<proteinExistence type="predicted"/>
<reference evidence="1" key="2">
    <citation type="journal article" date="2015" name="Fish Shellfish Immunol.">
        <title>Early steps in the European eel (Anguilla anguilla)-Vibrio vulnificus interaction in the gills: Role of the RtxA13 toxin.</title>
        <authorList>
            <person name="Callol A."/>
            <person name="Pajuelo D."/>
            <person name="Ebbesson L."/>
            <person name="Teles M."/>
            <person name="MacKenzie S."/>
            <person name="Amaro C."/>
        </authorList>
    </citation>
    <scope>NUCLEOTIDE SEQUENCE</scope>
</reference>
<sequence length="74" mass="8264">MTEDTNHRVLNWFKWSGRIAFLVARTTQSLAIFCQWFEDASLQIVPGLIITTLQGTPNLGLLLSLGSYLAPLTL</sequence>